<proteinExistence type="predicted"/>
<gene>
    <name evidence="2" type="primary">fmdE</name>
    <name evidence="2" type="ORF">MMKA1_05530</name>
</gene>
<evidence type="ECO:0000313" key="2">
    <source>
        <dbReference type="EMBL" id="BAP60670.1"/>
    </source>
</evidence>
<dbReference type="Proteomes" id="UP000264208">
    <property type="component" value="Chromosome"/>
</dbReference>
<dbReference type="SUPFAM" id="SSF143555">
    <property type="entry name" value="FwdE-like"/>
    <property type="match status" value="1"/>
</dbReference>
<keyword evidence="2" id="KW-0560">Oxidoreductase</keyword>
<sequence>MHKAQEILDLVEDPNLLSQFERVVEFHGFPTAGAFIGIQMYNLSKELLKFSNDDRIYVVSETYNCLPDAFQILGNATTGNKGLRIEDPGKMAARINPWAPAGDNIKGVRIILDPKKTVNYPLLHAWYMNTAKVSHKDAVSELLKAGNDVYSYEFIGVVAPSKPKKKVELCEVCKEPFIQQNGEKKCLACSK</sequence>
<dbReference type="InterPro" id="IPR053194">
    <property type="entry name" value="tRNA_methyltr_O"/>
</dbReference>
<evidence type="ECO:0000259" key="1">
    <source>
        <dbReference type="Pfam" id="PF02663"/>
    </source>
</evidence>
<dbReference type="Gene3D" id="3.30.1330.130">
    <property type="match status" value="1"/>
</dbReference>
<dbReference type="EC" id="1.2.7.12" evidence="2"/>
<feature type="domain" description="Formylmethanofuran dehydrogenase subunit E" evidence="1">
    <location>
        <begin position="26"/>
        <end position="152"/>
    </location>
</feature>
<dbReference type="KEGG" id="mmak:MMKA1_05530"/>
<dbReference type="AlphaFoldDB" id="A0A2Z5PDV0"/>
<organism evidence="2 3">
    <name type="scientific">Methanococcus maripaludis KA1</name>
    <dbReference type="NCBI Taxonomy" id="637914"/>
    <lineage>
        <taxon>Archaea</taxon>
        <taxon>Methanobacteriati</taxon>
        <taxon>Methanobacteriota</taxon>
        <taxon>Methanomada group</taxon>
        <taxon>Methanococci</taxon>
        <taxon>Methanococcales</taxon>
        <taxon>Methanococcaceae</taxon>
        <taxon>Methanococcus</taxon>
    </lineage>
</organism>
<evidence type="ECO:0000313" key="3">
    <source>
        <dbReference type="Proteomes" id="UP000264208"/>
    </source>
</evidence>
<dbReference type="EMBL" id="AP011526">
    <property type="protein sequence ID" value="BAP60670.1"/>
    <property type="molecule type" value="Genomic_DNA"/>
</dbReference>
<reference evidence="2 3" key="1">
    <citation type="submission" date="2009-06" db="EMBL/GenBank/DDBJ databases">
        <title>Molecular Evidence for Microbiologically Influenced Corrosion from genome of Methanogen.</title>
        <authorList>
            <person name="Ito N."/>
            <person name="Tsurumaru H."/>
            <person name="Shimizu A."/>
            <person name="Harada T."/>
            <person name="Hosoyama A."/>
            <person name="Horikawa H."/>
            <person name="Wakai S."/>
            <person name="Sasaki K."/>
            <person name="Nishijima K."/>
            <person name="Ataku H."/>
            <person name="Yamazaki J."/>
            <person name="Mise M."/>
            <person name="Yamazaki S."/>
            <person name="Tanikawa S."/>
            <person name="Harayama S."/>
            <person name="Fujita N."/>
        </authorList>
    </citation>
    <scope>NUCLEOTIDE SEQUENCE [LARGE SCALE GENOMIC DNA]</scope>
    <source>
        <strain evidence="3">KA1 ( NBRC 102054)</strain>
    </source>
</reference>
<name>A0A2Z5PDV0_METMI</name>
<dbReference type="PANTHER" id="PTHR39418:SF1">
    <property type="entry name" value="DEHYDROGENASE"/>
    <property type="match status" value="1"/>
</dbReference>
<protein>
    <submittedName>
        <fullName evidence="2">Molybdenum containing formylmethanofuran dehydrogenase subunit E</fullName>
        <ecNumber evidence="2">1.2.7.12</ecNumber>
    </submittedName>
</protein>
<dbReference type="RefSeq" id="WP_146778073.1">
    <property type="nucleotide sequence ID" value="NZ_AP011526.1"/>
</dbReference>
<dbReference type="GeneID" id="41278971"/>
<dbReference type="InterPro" id="IPR003814">
    <property type="entry name" value="FmdEsu_dom"/>
</dbReference>
<dbReference type="Pfam" id="PF02663">
    <property type="entry name" value="FmdE"/>
    <property type="match status" value="1"/>
</dbReference>
<accession>A0A2Z5PDV0</accession>
<dbReference type="PANTHER" id="PTHR39418">
    <property type="entry name" value="DEHYDROGENASE-RELATED"/>
    <property type="match status" value="1"/>
</dbReference>
<dbReference type="GO" id="GO:0018493">
    <property type="term" value="F:formylmethanofuran dehydrogenase activity"/>
    <property type="evidence" value="ECO:0007669"/>
    <property type="project" value="UniProtKB-EC"/>
</dbReference>